<dbReference type="OrthoDB" id="630188at2759"/>
<dbReference type="GO" id="GO:0016413">
    <property type="term" value="F:O-acetyltransferase activity"/>
    <property type="evidence" value="ECO:0007669"/>
    <property type="project" value="InterPro"/>
</dbReference>
<dbReference type="PANTHER" id="PTHR32285:SF219">
    <property type="entry name" value="PROTEIN TRICHOME BIREFRINGENCE-LIKE 24"/>
    <property type="match status" value="1"/>
</dbReference>
<dbReference type="PANTHER" id="PTHR32285">
    <property type="entry name" value="PROTEIN TRICHOME BIREFRINGENCE-LIKE 9-RELATED"/>
    <property type="match status" value="1"/>
</dbReference>
<evidence type="ECO:0000256" key="4">
    <source>
        <dbReference type="ARBA" id="ARBA00022968"/>
    </source>
</evidence>
<name>A0A9W7M9Q1_HIBTR</name>
<dbReference type="GO" id="GO:0005794">
    <property type="term" value="C:Golgi apparatus"/>
    <property type="evidence" value="ECO:0007669"/>
    <property type="project" value="TreeGrafter"/>
</dbReference>
<evidence type="ECO:0000256" key="6">
    <source>
        <dbReference type="ARBA" id="ARBA00023136"/>
    </source>
</evidence>
<evidence type="ECO:0000256" key="5">
    <source>
        <dbReference type="ARBA" id="ARBA00022989"/>
    </source>
</evidence>
<keyword evidence="6 7" id="KW-0472">Membrane</keyword>
<keyword evidence="5 7" id="KW-1133">Transmembrane helix</keyword>
<dbReference type="Pfam" id="PF14416">
    <property type="entry name" value="PMR5N"/>
    <property type="match status" value="1"/>
</dbReference>
<dbReference type="InterPro" id="IPR026057">
    <property type="entry name" value="TBL_C"/>
</dbReference>
<organism evidence="10 11">
    <name type="scientific">Hibiscus trionum</name>
    <name type="common">Flower of an hour</name>
    <dbReference type="NCBI Taxonomy" id="183268"/>
    <lineage>
        <taxon>Eukaryota</taxon>
        <taxon>Viridiplantae</taxon>
        <taxon>Streptophyta</taxon>
        <taxon>Embryophyta</taxon>
        <taxon>Tracheophyta</taxon>
        <taxon>Spermatophyta</taxon>
        <taxon>Magnoliopsida</taxon>
        <taxon>eudicotyledons</taxon>
        <taxon>Gunneridae</taxon>
        <taxon>Pentapetalae</taxon>
        <taxon>rosids</taxon>
        <taxon>malvids</taxon>
        <taxon>Malvales</taxon>
        <taxon>Malvaceae</taxon>
        <taxon>Malvoideae</taxon>
        <taxon>Hibiscus</taxon>
    </lineage>
</organism>
<feature type="domain" description="Trichome birefringence-like C-terminal" evidence="8">
    <location>
        <begin position="136"/>
        <end position="426"/>
    </location>
</feature>
<keyword evidence="3 7" id="KW-0812">Transmembrane</keyword>
<dbReference type="Pfam" id="PF13839">
    <property type="entry name" value="PC-Esterase"/>
    <property type="match status" value="1"/>
</dbReference>
<comment type="similarity">
    <text evidence="2">Belongs to the PC-esterase family. TBL subfamily.</text>
</comment>
<proteinExistence type="inferred from homology"/>
<dbReference type="EMBL" id="BSYR01000027">
    <property type="protein sequence ID" value="GMI95552.1"/>
    <property type="molecule type" value="Genomic_DNA"/>
</dbReference>
<comment type="subcellular location">
    <subcellularLocation>
        <location evidence="1">Membrane</location>
        <topology evidence="1">Single-pass membrane protein</topology>
    </subcellularLocation>
</comment>
<accession>A0A9W7M9Q1</accession>
<evidence type="ECO:0000256" key="7">
    <source>
        <dbReference type="SAM" id="Phobius"/>
    </source>
</evidence>
<dbReference type="InterPro" id="IPR025846">
    <property type="entry name" value="TBL_N"/>
</dbReference>
<dbReference type="InterPro" id="IPR029962">
    <property type="entry name" value="TBL"/>
</dbReference>
<reference evidence="10" key="1">
    <citation type="submission" date="2023-05" db="EMBL/GenBank/DDBJ databases">
        <title>Genome and transcriptome analyses reveal genes involved in the formation of fine ridges on petal epidermal cells in Hibiscus trionum.</title>
        <authorList>
            <person name="Koshimizu S."/>
            <person name="Masuda S."/>
            <person name="Ishii T."/>
            <person name="Shirasu K."/>
            <person name="Hoshino A."/>
            <person name="Arita M."/>
        </authorList>
    </citation>
    <scope>NUCLEOTIDE SEQUENCE</scope>
    <source>
        <strain evidence="10">Hamamatsu line</strain>
    </source>
</reference>
<evidence type="ECO:0000256" key="2">
    <source>
        <dbReference type="ARBA" id="ARBA00007727"/>
    </source>
</evidence>
<protein>
    <submittedName>
        <fullName evidence="10">Mannan O-acetyltransferase 1, TRICHOME BIREFRINGENCE-LIKE 23</fullName>
    </submittedName>
</protein>
<dbReference type="AlphaFoldDB" id="A0A9W7M9Q1"/>
<comment type="caution">
    <text evidence="10">The sequence shown here is derived from an EMBL/GenBank/DDBJ whole genome shotgun (WGS) entry which is preliminary data.</text>
</comment>
<dbReference type="GO" id="GO:0016020">
    <property type="term" value="C:membrane"/>
    <property type="evidence" value="ECO:0007669"/>
    <property type="project" value="UniProtKB-SubCell"/>
</dbReference>
<dbReference type="Proteomes" id="UP001165190">
    <property type="component" value="Unassembled WGS sequence"/>
</dbReference>
<evidence type="ECO:0000313" key="11">
    <source>
        <dbReference type="Proteomes" id="UP001165190"/>
    </source>
</evidence>
<keyword evidence="4" id="KW-0735">Signal-anchor</keyword>
<evidence type="ECO:0000259" key="9">
    <source>
        <dbReference type="Pfam" id="PF14416"/>
    </source>
</evidence>
<feature type="domain" description="Trichome birefringence-like N-terminal" evidence="9">
    <location>
        <begin position="82"/>
        <end position="135"/>
    </location>
</feature>
<evidence type="ECO:0000256" key="3">
    <source>
        <dbReference type="ARBA" id="ARBA00022692"/>
    </source>
</evidence>
<keyword evidence="11" id="KW-1185">Reference proteome</keyword>
<evidence type="ECO:0000259" key="8">
    <source>
        <dbReference type="Pfam" id="PF13839"/>
    </source>
</evidence>
<evidence type="ECO:0000256" key="1">
    <source>
        <dbReference type="ARBA" id="ARBA00004167"/>
    </source>
</evidence>
<sequence>MIGNWNSWSLNKHHHILLKLAVAILLLGFTFRLFVSDYKGFASDLESHMSEKDQAGERDVEPFVPGGIPENKDLLPIDVFTEKCDLFTGDWIPNPLGPTYTNESCPLIEGHQNCMRNGRPDSGYLYWKWTPRDCQLPGFNPERFLELMRNKAWALIGDSISRNHVQSLLCMLSTVERPVEVYHTEDNKSKRWHFPSYNLTVFNIWSPFLVKASIFEDINGVSSAEVQLHLDKLEKTWTDIYHSLDYMIISSGQWFLKAAIYHENDTIVGCHLCPGKNLTELGFEYAYNKSLHYVMDFIAKSKHKGLVFFRTSTPDHFENGEWHNGGTCPRTSPAREGEVKIKELSKILRDIELQEFVKAAPKAANNDVNLKLLDFTKLLLSRPDGHPGPYRQFRPFAVNKTAVVQNDCLHWCIPGPIDSWNDVIMDTVVNG</sequence>
<evidence type="ECO:0000313" key="10">
    <source>
        <dbReference type="EMBL" id="GMI95552.1"/>
    </source>
</evidence>
<gene>
    <name evidence="10" type="ORF">HRI_003224500</name>
</gene>
<feature type="transmembrane region" description="Helical" evidence="7">
    <location>
        <begin position="16"/>
        <end position="35"/>
    </location>
</feature>